<dbReference type="AlphaFoldDB" id="A0A8H4KIN2"/>
<accession>A0A8H4KIN2</accession>
<evidence type="ECO:0000313" key="1">
    <source>
        <dbReference type="EMBL" id="KAF4450428.1"/>
    </source>
</evidence>
<dbReference type="GO" id="GO:0009116">
    <property type="term" value="P:nucleoside metabolic process"/>
    <property type="evidence" value="ECO:0007669"/>
    <property type="project" value="InterPro"/>
</dbReference>
<dbReference type="InterPro" id="IPR035994">
    <property type="entry name" value="Nucleoside_phosphorylase_sf"/>
</dbReference>
<dbReference type="EMBL" id="JAADJG010000250">
    <property type="protein sequence ID" value="KAF4450428.1"/>
    <property type="molecule type" value="Genomic_DNA"/>
</dbReference>
<reference evidence="1" key="1">
    <citation type="submission" date="2020-01" db="EMBL/GenBank/DDBJ databases">
        <title>Identification and distribution of gene clusters putatively required for synthesis of sphingolipid metabolism inhibitors in phylogenetically diverse species of the filamentous fungus Fusarium.</title>
        <authorList>
            <person name="Kim H.-S."/>
            <person name="Busman M."/>
            <person name="Brown D.W."/>
            <person name="Divon H."/>
            <person name="Uhlig S."/>
            <person name="Proctor R.H."/>
        </authorList>
    </citation>
    <scope>NUCLEOTIDE SEQUENCE</scope>
    <source>
        <strain evidence="1">NRRL 53441</strain>
    </source>
</reference>
<evidence type="ECO:0000313" key="2">
    <source>
        <dbReference type="Proteomes" id="UP000605986"/>
    </source>
</evidence>
<dbReference type="GO" id="GO:0055085">
    <property type="term" value="P:transmembrane transport"/>
    <property type="evidence" value="ECO:0007669"/>
    <property type="project" value="InterPro"/>
</dbReference>
<proteinExistence type="predicted"/>
<comment type="caution">
    <text evidence="1">The sequence shown here is derived from an EMBL/GenBank/DDBJ whole genome shotgun (WGS) entry which is preliminary data.</text>
</comment>
<sequence length="422" mass="46355">MAQSNDDIAVSTARESEINEVIANLERTYARLHTSDLPERLDKLAAIAKQFRDERMRVQAHQGQQPTGDKLSPKVLLIAMFYEESRNWLSPDSALQFPRKVRVPGLARGYEDIHVTENGDAALLVVGTALINASLSISALLTSPLFDLTKSYFVLTGIAGVNPRRATIGSVAFARFAVQVDTQLEFDAREVPEEWGSGFIPMGADRPDQFPGIVHGSEVFELNTNLRDYALSVAKTVTLEDSEKALAYRALWKDSPGGIYDAATKKPSVLEGDVLSSNTFWHGHRISDAMDRVAKVYTSGQADYTMTAQEDNALLAGLLNAALQGKVDFSRILLIRSASNFDRGHEDKPHQLPFVLDKGGLGPSTRNLYLASLKVIEGILEEWSTKFEVGLTPNNYIGDIFGSLGGIPGFGDQYNVKQIRSH</sequence>
<dbReference type="GO" id="GO:0005783">
    <property type="term" value="C:endoplasmic reticulum"/>
    <property type="evidence" value="ECO:0007669"/>
    <property type="project" value="TreeGrafter"/>
</dbReference>
<dbReference type="InterPro" id="IPR009486">
    <property type="entry name" value="Pur_nuclsid_perm"/>
</dbReference>
<dbReference type="Pfam" id="PF06516">
    <property type="entry name" value="NUP"/>
    <property type="match status" value="1"/>
</dbReference>
<dbReference type="OrthoDB" id="2331083at2759"/>
<protein>
    <submittedName>
        <fullName evidence="1">Putative purine nucleoside permease</fullName>
    </submittedName>
</protein>
<keyword evidence="2" id="KW-1185">Reference proteome</keyword>
<gene>
    <name evidence="1" type="ORF">F53441_6427</name>
</gene>
<dbReference type="GO" id="GO:0003824">
    <property type="term" value="F:catalytic activity"/>
    <property type="evidence" value="ECO:0007669"/>
    <property type="project" value="InterPro"/>
</dbReference>
<name>A0A8H4KIN2_9HYPO</name>
<dbReference type="Gene3D" id="3.40.50.1580">
    <property type="entry name" value="Nucleoside phosphorylase domain"/>
    <property type="match status" value="1"/>
</dbReference>
<dbReference type="PANTHER" id="PTHR38643:SF1">
    <property type="entry name" value="PURINE NUCLEOSIDE PERMEASE C285.05-RELATED"/>
    <property type="match status" value="1"/>
</dbReference>
<dbReference type="Proteomes" id="UP000605986">
    <property type="component" value="Unassembled WGS sequence"/>
</dbReference>
<organism evidence="1 2">
    <name type="scientific">Fusarium austroafricanum</name>
    <dbReference type="NCBI Taxonomy" id="2364996"/>
    <lineage>
        <taxon>Eukaryota</taxon>
        <taxon>Fungi</taxon>
        <taxon>Dikarya</taxon>
        <taxon>Ascomycota</taxon>
        <taxon>Pezizomycotina</taxon>
        <taxon>Sordariomycetes</taxon>
        <taxon>Hypocreomycetidae</taxon>
        <taxon>Hypocreales</taxon>
        <taxon>Nectriaceae</taxon>
        <taxon>Fusarium</taxon>
        <taxon>Fusarium concolor species complex</taxon>
    </lineage>
</organism>
<dbReference type="PANTHER" id="PTHR38643">
    <property type="entry name" value="PURINE NUCLEOSIDE PERMEASE C285.05-RELATED"/>
    <property type="match status" value="1"/>
</dbReference>